<reference evidence="9" key="1">
    <citation type="journal article" date="2012" name="Science">
        <title>Fermentation, hydrogen, and sulfur metabolism in multiple uncultivated bacterial phyla.</title>
        <authorList>
            <person name="Wrighton K.C."/>
            <person name="Thomas B.C."/>
            <person name="Sharon I."/>
            <person name="Miller C.S."/>
            <person name="Castelle C.J."/>
            <person name="VerBerkmoes N.C."/>
            <person name="Wilkins M.J."/>
            <person name="Hettich R.L."/>
            <person name="Lipton M.S."/>
            <person name="Williams K.H."/>
            <person name="Long P.E."/>
            <person name="Banfield J.F."/>
        </authorList>
    </citation>
    <scope>NUCLEOTIDE SEQUENCE [LARGE SCALE GENOMIC DNA]</scope>
</reference>
<dbReference type="AlphaFoldDB" id="K2G9Z6"/>
<dbReference type="EC" id="3.1.13.1" evidence="2"/>
<dbReference type="GO" id="GO:0003723">
    <property type="term" value="F:RNA binding"/>
    <property type="evidence" value="ECO:0007669"/>
    <property type="project" value="UniProtKB-KW"/>
</dbReference>
<proteinExistence type="predicted"/>
<evidence type="ECO:0000259" key="8">
    <source>
        <dbReference type="SMART" id="SM00955"/>
    </source>
</evidence>
<dbReference type="GO" id="GO:0005829">
    <property type="term" value="C:cytosol"/>
    <property type="evidence" value="ECO:0007669"/>
    <property type="project" value="TreeGrafter"/>
</dbReference>
<dbReference type="Pfam" id="PF00773">
    <property type="entry name" value="RNB"/>
    <property type="match status" value="1"/>
</dbReference>
<keyword evidence="7" id="KW-0694">RNA-binding</keyword>
<dbReference type="EMBL" id="AMFJ01000607">
    <property type="protein sequence ID" value="EKE26989.1"/>
    <property type="molecule type" value="Genomic_DNA"/>
</dbReference>
<evidence type="ECO:0000256" key="2">
    <source>
        <dbReference type="ARBA" id="ARBA00012163"/>
    </source>
</evidence>
<dbReference type="InterPro" id="IPR001900">
    <property type="entry name" value="RNase_II/R"/>
</dbReference>
<dbReference type="InterPro" id="IPR022966">
    <property type="entry name" value="RNase_II/R_CS"/>
</dbReference>
<evidence type="ECO:0000256" key="4">
    <source>
        <dbReference type="ARBA" id="ARBA00022722"/>
    </source>
</evidence>
<gene>
    <name evidence="9" type="ORF">ACD_4C00091G0003</name>
</gene>
<protein>
    <recommendedName>
        <fullName evidence="2">exoribonuclease II</fullName>
        <ecNumber evidence="2">3.1.13.1</ecNumber>
    </recommendedName>
</protein>
<keyword evidence="5" id="KW-0378">Hydrolase</keyword>
<dbReference type="InterPro" id="IPR012340">
    <property type="entry name" value="NA-bd_OB-fold"/>
</dbReference>
<dbReference type="PANTHER" id="PTHR23355:SF9">
    <property type="entry name" value="DIS3-LIKE EXONUCLEASE 2"/>
    <property type="match status" value="1"/>
</dbReference>
<dbReference type="PROSITE" id="PS01175">
    <property type="entry name" value="RIBONUCLEASE_II"/>
    <property type="match status" value="1"/>
</dbReference>
<dbReference type="InterPro" id="IPR050180">
    <property type="entry name" value="RNR_Ribonuclease"/>
</dbReference>
<keyword evidence="6" id="KW-0269">Exonuclease</keyword>
<evidence type="ECO:0000256" key="7">
    <source>
        <dbReference type="ARBA" id="ARBA00022884"/>
    </source>
</evidence>
<dbReference type="InterPro" id="IPR004476">
    <property type="entry name" value="RNase_II/RNase_R"/>
</dbReference>
<sequence length="629" mass="76837">MYISWYYKQINSNYWIVTWEDSKEYFIFKNDRANAFNWDFVKIKIFKEAVEWKKAEAEIIKINSRTKEDLVWIFQKPKDKTFGFVRIYNTFWWKDVFIWEKDASWAKNNDVVIIYIAWWIDKPYWVVKKILWNRNSAWIDETIVLYEKNVRLDFSSEVKKEVTYMKPFSDFGKRLDLTDELIVTIDWADAKDLDDAVSVKILPNNNYELWVHIADVTHYVREKSHLDKEAVKRWTSIYLPWKVIPMLPSELSNWLCSLHPGEPKATLSIIMEIDKDSSKVVNKKIVESFIKSKARLTYDEVWGIIKDWESWEKYDNELMQMLNLAFNLKKKIYARRKKEWKIEFEFWETKIEIWDKWEVKKIYKLERNEAHRIIEEFMIIANEEISRFFAEKKIPFLYRVHEKPGEDSILTLKNILESNWIFLDIKNINPLVISQIIDSLKWKSEQYFLTKQILQSMAKAKYMDEVLWHFGLSLRYYSHFTSPIRRYPDLQIHRIIKEYLNWNLTKDKIKNYKENLSKIAKLSSTNEQKAEEVEDKIKFLKVIEYMQDKVWMRFNWIISWISPIWIYVELENWVEWFIHKKTFDLVFDEDNKSFVETNTNIKYWIWKNIKIEVSRADKKLWFLDFLIAK</sequence>
<evidence type="ECO:0000256" key="6">
    <source>
        <dbReference type="ARBA" id="ARBA00022839"/>
    </source>
</evidence>
<dbReference type="GO" id="GO:0006402">
    <property type="term" value="P:mRNA catabolic process"/>
    <property type="evidence" value="ECO:0007669"/>
    <property type="project" value="TreeGrafter"/>
</dbReference>
<evidence type="ECO:0000256" key="3">
    <source>
        <dbReference type="ARBA" id="ARBA00022490"/>
    </source>
</evidence>
<keyword evidence="4" id="KW-0540">Nuclease</keyword>
<dbReference type="GO" id="GO:0008859">
    <property type="term" value="F:exoribonuclease II activity"/>
    <property type="evidence" value="ECO:0007669"/>
    <property type="project" value="UniProtKB-EC"/>
</dbReference>
<comment type="caution">
    <text evidence="9">The sequence shown here is derived from an EMBL/GenBank/DDBJ whole genome shotgun (WGS) entry which is preliminary data.</text>
</comment>
<organism evidence="9">
    <name type="scientific">uncultured bacterium</name>
    <name type="common">gcode 4</name>
    <dbReference type="NCBI Taxonomy" id="1234023"/>
    <lineage>
        <taxon>Bacteria</taxon>
        <taxon>environmental samples</taxon>
    </lineage>
</organism>
<dbReference type="NCBIfam" id="TIGR00358">
    <property type="entry name" value="3_prime_RNase"/>
    <property type="match status" value="1"/>
</dbReference>
<keyword evidence="3" id="KW-0963">Cytoplasm</keyword>
<evidence type="ECO:0000313" key="9">
    <source>
        <dbReference type="EMBL" id="EKE26989.1"/>
    </source>
</evidence>
<name>K2G9Z6_9BACT</name>
<evidence type="ECO:0000256" key="1">
    <source>
        <dbReference type="ARBA" id="ARBA00001849"/>
    </source>
</evidence>
<feature type="domain" description="RNB" evidence="8">
    <location>
        <begin position="174"/>
        <end position="502"/>
    </location>
</feature>
<dbReference type="PANTHER" id="PTHR23355">
    <property type="entry name" value="RIBONUCLEASE"/>
    <property type="match status" value="1"/>
</dbReference>
<dbReference type="SMART" id="SM00955">
    <property type="entry name" value="RNB"/>
    <property type="match status" value="1"/>
</dbReference>
<accession>K2G9Z6</accession>
<comment type="catalytic activity">
    <reaction evidence="1">
        <text>Exonucleolytic cleavage in the 3'- to 5'-direction to yield nucleoside 5'-phosphates.</text>
        <dbReference type="EC" id="3.1.13.1"/>
    </reaction>
</comment>
<dbReference type="SUPFAM" id="SSF50249">
    <property type="entry name" value="Nucleic acid-binding proteins"/>
    <property type="match status" value="1"/>
</dbReference>
<evidence type="ECO:0000256" key="5">
    <source>
        <dbReference type="ARBA" id="ARBA00022801"/>
    </source>
</evidence>